<dbReference type="OrthoDB" id="5056238at2"/>
<evidence type="ECO:0000313" key="2">
    <source>
        <dbReference type="EMBL" id="PKZ21661.1"/>
    </source>
</evidence>
<dbReference type="SMART" id="SM01095">
    <property type="entry name" value="Cpl-7"/>
    <property type="match status" value="1"/>
</dbReference>
<dbReference type="InterPro" id="IPR013168">
    <property type="entry name" value="Cpl_7_lyso_C"/>
</dbReference>
<dbReference type="InterPro" id="IPR038765">
    <property type="entry name" value="Papain-like_cys_pep_sf"/>
</dbReference>
<dbReference type="InterPro" id="IPR007921">
    <property type="entry name" value="CHAP_dom"/>
</dbReference>
<name>A0A2I1MNJ8_9LACT</name>
<feature type="domain" description="Cpl-7 lysozyme C-terminal" evidence="1">
    <location>
        <begin position="171"/>
        <end position="210"/>
    </location>
</feature>
<evidence type="ECO:0000313" key="3">
    <source>
        <dbReference type="Proteomes" id="UP000234239"/>
    </source>
</evidence>
<reference evidence="2 3" key="1">
    <citation type="submission" date="2017-12" db="EMBL/GenBank/DDBJ databases">
        <title>Phylogenetic diversity of female urinary microbiome.</title>
        <authorList>
            <person name="Thomas-White K."/>
            <person name="Wolfe A.J."/>
        </authorList>
    </citation>
    <scope>NUCLEOTIDE SEQUENCE [LARGE SCALE GENOMIC DNA]</scope>
    <source>
        <strain evidence="2 3">UMB0139</strain>
    </source>
</reference>
<gene>
    <name evidence="2" type="ORF">CYJ28_07085</name>
</gene>
<dbReference type="EMBL" id="PKGY01000003">
    <property type="protein sequence ID" value="PKZ21661.1"/>
    <property type="molecule type" value="Genomic_DNA"/>
</dbReference>
<comment type="caution">
    <text evidence="2">The sequence shown here is derived from an EMBL/GenBank/DDBJ whole genome shotgun (WGS) entry which is preliminary data.</text>
</comment>
<accession>A0A2I1MNJ8</accession>
<dbReference type="AlphaFoldDB" id="A0A2I1MNJ8"/>
<dbReference type="SUPFAM" id="SSF54001">
    <property type="entry name" value="Cysteine proteinases"/>
    <property type="match status" value="1"/>
</dbReference>
<organism evidence="2 3">
    <name type="scientific">Aerococcus sanguinicola</name>
    <dbReference type="NCBI Taxonomy" id="119206"/>
    <lineage>
        <taxon>Bacteria</taxon>
        <taxon>Bacillati</taxon>
        <taxon>Bacillota</taxon>
        <taxon>Bacilli</taxon>
        <taxon>Lactobacillales</taxon>
        <taxon>Aerococcaceae</taxon>
        <taxon>Aerococcus</taxon>
    </lineage>
</organism>
<dbReference type="Pfam" id="PF05257">
    <property type="entry name" value="CHAP"/>
    <property type="match status" value="1"/>
</dbReference>
<dbReference type="Proteomes" id="UP000234239">
    <property type="component" value="Unassembled WGS sequence"/>
</dbReference>
<protein>
    <submittedName>
        <fullName evidence="2">CHAP domain-containing protein</fullName>
    </submittedName>
</protein>
<dbReference type="Pfam" id="PF08230">
    <property type="entry name" value="CW_7"/>
    <property type="match status" value="1"/>
</dbReference>
<sequence>MEEGMAMVSSQDILNCARKYLGVRQWSPTHKDLIDRYNSILPRPVGYTMTYADDWCDAFVTAVADEVGASHLIGRECGVQRHIHRFNQLGIWLGRTYPKSADIISFDWDGAGFADHIGFVESVSAGQITTIEGNSANMVRRNRYRWNDWRIKGYARPHYGSNAKPSVKDYELAKEVLDAKWGNGSDRIRRLKSAGHNPITIQQAVNNLVKLRDAKEVTIAQHATHWQTGERIHPKVLGKTYKVVNEKPVKQSRSQKAYLLATPGAYLGWLLEQDVAYP</sequence>
<proteinExistence type="predicted"/>
<evidence type="ECO:0000259" key="1">
    <source>
        <dbReference type="SMART" id="SM01095"/>
    </source>
</evidence>